<protein>
    <submittedName>
        <fullName evidence="1">Uncharacterized protein</fullName>
    </submittedName>
</protein>
<proteinExistence type="predicted"/>
<dbReference type="EMBL" id="BPVZ01000160">
    <property type="protein sequence ID" value="GKV42689.1"/>
    <property type="molecule type" value="Genomic_DNA"/>
</dbReference>
<evidence type="ECO:0000313" key="2">
    <source>
        <dbReference type="Proteomes" id="UP001054252"/>
    </source>
</evidence>
<reference evidence="1 2" key="1">
    <citation type="journal article" date="2021" name="Commun. Biol.">
        <title>The genome of Shorea leprosula (Dipterocarpaceae) highlights the ecological relevance of drought in aseasonal tropical rainforests.</title>
        <authorList>
            <person name="Ng K.K.S."/>
            <person name="Kobayashi M.J."/>
            <person name="Fawcett J.A."/>
            <person name="Hatakeyama M."/>
            <person name="Paape T."/>
            <person name="Ng C.H."/>
            <person name="Ang C.C."/>
            <person name="Tnah L.H."/>
            <person name="Lee C.T."/>
            <person name="Nishiyama T."/>
            <person name="Sese J."/>
            <person name="O'Brien M.J."/>
            <person name="Copetti D."/>
            <person name="Mohd Noor M.I."/>
            <person name="Ong R.C."/>
            <person name="Putra M."/>
            <person name="Sireger I.Z."/>
            <person name="Indrioko S."/>
            <person name="Kosugi Y."/>
            <person name="Izuno A."/>
            <person name="Isagi Y."/>
            <person name="Lee S.L."/>
            <person name="Shimizu K.K."/>
        </authorList>
    </citation>
    <scope>NUCLEOTIDE SEQUENCE [LARGE SCALE GENOMIC DNA]</scope>
    <source>
        <strain evidence="1">214</strain>
    </source>
</reference>
<organism evidence="1 2">
    <name type="scientific">Rubroshorea leprosula</name>
    <dbReference type="NCBI Taxonomy" id="152421"/>
    <lineage>
        <taxon>Eukaryota</taxon>
        <taxon>Viridiplantae</taxon>
        <taxon>Streptophyta</taxon>
        <taxon>Embryophyta</taxon>
        <taxon>Tracheophyta</taxon>
        <taxon>Spermatophyta</taxon>
        <taxon>Magnoliopsida</taxon>
        <taxon>eudicotyledons</taxon>
        <taxon>Gunneridae</taxon>
        <taxon>Pentapetalae</taxon>
        <taxon>rosids</taxon>
        <taxon>malvids</taxon>
        <taxon>Malvales</taxon>
        <taxon>Dipterocarpaceae</taxon>
        <taxon>Rubroshorea</taxon>
    </lineage>
</organism>
<evidence type="ECO:0000313" key="1">
    <source>
        <dbReference type="EMBL" id="GKV42689.1"/>
    </source>
</evidence>
<dbReference type="PANTHER" id="PTHR35495:SF1">
    <property type="entry name" value="OS06G0679600 PROTEIN"/>
    <property type="match status" value="1"/>
</dbReference>
<comment type="caution">
    <text evidence="1">The sequence shown here is derived from an EMBL/GenBank/DDBJ whole genome shotgun (WGS) entry which is preliminary data.</text>
</comment>
<name>A0AAV5M055_9ROSI</name>
<accession>A0AAV5M055</accession>
<dbReference type="Proteomes" id="UP001054252">
    <property type="component" value="Unassembled WGS sequence"/>
</dbReference>
<dbReference type="PANTHER" id="PTHR35495">
    <property type="entry name" value="OS06G0679600 PROTEIN"/>
    <property type="match status" value="1"/>
</dbReference>
<gene>
    <name evidence="1" type="ORF">SLEP1_g50069</name>
</gene>
<dbReference type="AlphaFoldDB" id="A0AAV5M055"/>
<keyword evidence="2" id="KW-1185">Reference proteome</keyword>
<sequence>MLILASYQELLEGHQRQLLPPILMTFKQRASYQELLEERRRCPSNRRQVIMGWYLKPGALARLRDSKLNARSQKNNSLLANLLTHQVDSVLTQHPPQTQISAVDRHPRLLDKIYGGPCCLRRKKLVAAKSVYLLNLNPSGVDLESSVNNNGNNSGGGDLLISVLNSDVIVAR</sequence>